<accession>A0ABV7DUT4</accession>
<dbReference type="InterPro" id="IPR055644">
    <property type="entry name" value="DUF7220"/>
</dbReference>
<evidence type="ECO:0000313" key="2">
    <source>
        <dbReference type="EMBL" id="MFC3086284.1"/>
    </source>
</evidence>
<organism evidence="2 3">
    <name type="scientific">Tabrizicola soli</name>
    <dbReference type="NCBI Taxonomy" id="2185115"/>
    <lineage>
        <taxon>Bacteria</taxon>
        <taxon>Pseudomonadati</taxon>
        <taxon>Pseudomonadota</taxon>
        <taxon>Alphaproteobacteria</taxon>
        <taxon>Rhodobacterales</taxon>
        <taxon>Paracoccaceae</taxon>
        <taxon>Tabrizicola</taxon>
    </lineage>
</organism>
<sequence length="75" mass="8234">MTAGQSASASAFESLTGTVVGFLLSVWVQRLLFPALGHELALIDNFMVATVFTILSFLRGYVVRRTFNALRDQLP</sequence>
<keyword evidence="1" id="KW-0472">Membrane</keyword>
<comment type="caution">
    <text evidence="2">The sequence shown here is derived from an EMBL/GenBank/DDBJ whole genome shotgun (WGS) entry which is preliminary data.</text>
</comment>
<protein>
    <submittedName>
        <fullName evidence="2">Uncharacterized protein</fullName>
    </submittedName>
</protein>
<gene>
    <name evidence="2" type="ORF">ACFOD6_09525</name>
</gene>
<keyword evidence="1" id="KW-1133">Transmembrane helix</keyword>
<dbReference type="Proteomes" id="UP001595445">
    <property type="component" value="Unassembled WGS sequence"/>
</dbReference>
<name>A0ABV7DUT4_9RHOB</name>
<evidence type="ECO:0000256" key="1">
    <source>
        <dbReference type="SAM" id="Phobius"/>
    </source>
</evidence>
<evidence type="ECO:0000313" key="3">
    <source>
        <dbReference type="Proteomes" id="UP001595445"/>
    </source>
</evidence>
<dbReference type="RefSeq" id="WP_197646787.1">
    <property type="nucleotide sequence ID" value="NZ_JAEACP010000020.1"/>
</dbReference>
<dbReference type="Pfam" id="PF23858">
    <property type="entry name" value="DUF7220"/>
    <property type="match status" value="1"/>
</dbReference>
<feature type="transmembrane region" description="Helical" evidence="1">
    <location>
        <begin position="40"/>
        <end position="62"/>
    </location>
</feature>
<dbReference type="PROSITE" id="PS50096">
    <property type="entry name" value="IQ"/>
    <property type="match status" value="1"/>
</dbReference>
<dbReference type="EMBL" id="JBHRSM010000016">
    <property type="protein sequence ID" value="MFC3086284.1"/>
    <property type="molecule type" value="Genomic_DNA"/>
</dbReference>
<reference evidence="3" key="1">
    <citation type="journal article" date="2019" name="Int. J. Syst. Evol. Microbiol.">
        <title>The Global Catalogue of Microorganisms (GCM) 10K type strain sequencing project: providing services to taxonomists for standard genome sequencing and annotation.</title>
        <authorList>
            <consortium name="The Broad Institute Genomics Platform"/>
            <consortium name="The Broad Institute Genome Sequencing Center for Infectious Disease"/>
            <person name="Wu L."/>
            <person name="Ma J."/>
        </authorList>
    </citation>
    <scope>NUCLEOTIDE SEQUENCE [LARGE SCALE GENOMIC DNA]</scope>
    <source>
        <strain evidence="3">KCTC 62102</strain>
    </source>
</reference>
<keyword evidence="3" id="KW-1185">Reference proteome</keyword>
<keyword evidence="1" id="KW-0812">Transmembrane</keyword>
<feature type="transmembrane region" description="Helical" evidence="1">
    <location>
        <begin position="7"/>
        <end position="28"/>
    </location>
</feature>
<proteinExistence type="predicted"/>